<name>Q1JNV4_STRPC</name>
<evidence type="ECO:0000313" key="5">
    <source>
        <dbReference type="Proteomes" id="UP000002433"/>
    </source>
</evidence>
<protein>
    <submittedName>
        <fullName evidence="4">Transcriptional regulator</fullName>
    </submittedName>
</protein>
<dbReference type="AlphaFoldDB" id="Q1JNV4"/>
<dbReference type="InterPro" id="IPR013236">
    <property type="entry name" value="Mga_PRD_dom"/>
</dbReference>
<dbReference type="KEGG" id="spk:MGAS9429_Spy0107"/>
<dbReference type="InterPro" id="IPR007737">
    <property type="entry name" value="Mga_HTH"/>
</dbReference>
<dbReference type="HOGENOM" id="CLU_042041_0_1_9"/>
<evidence type="ECO:0000313" key="4">
    <source>
        <dbReference type="EMBL" id="ABF31295.1"/>
    </source>
</evidence>
<dbReference type="Proteomes" id="UP000002433">
    <property type="component" value="Chromosome"/>
</dbReference>
<evidence type="ECO:0000259" key="3">
    <source>
        <dbReference type="Pfam" id="PF08280"/>
    </source>
</evidence>
<reference evidence="4 5" key="1">
    <citation type="journal article" date="2006" name="Proc. Natl. Acad. Sci. U.S.A.">
        <title>Molecular genetic anatomy of inter- and intraserotype variation in the human bacterial pathogen group A Streptococcus.</title>
        <authorList>
            <person name="Beres S.B."/>
            <person name="Richter E.W."/>
            <person name="Nagiec M.J."/>
            <person name="Sumby P."/>
            <person name="Porcella S.F."/>
            <person name="DeLeo F.R."/>
            <person name="Musser J.M."/>
        </authorList>
    </citation>
    <scope>NUCLEOTIDE SEQUENCE [LARGE SCALE GENOMIC DNA]</scope>
    <source>
        <strain evidence="4 5">MGAS9429</strain>
    </source>
</reference>
<dbReference type="Pfam" id="PF08270">
    <property type="entry name" value="PRD_Mga"/>
    <property type="match status" value="1"/>
</dbReference>
<sequence length="530" mass="62225">MISIFSLDRIEIGEYTYQRLIWLSKCRKRGPLSLIEKYLESSIESKCQLVVLFFKTSSLPITEVAEKTGLTFLQLNHYCEELNAFFPDSLSMTIQKRMISCQFTHPSKETYLYQLYASSNVLQLLAFLIKNGSHSRPLTDFARSHFLSNSSAYRMREALIPLLRNFELKLSKNKIVGEEYRIRYLIALLYSKFGIKVYDLTQQDKNIIHSFLSHSSTHLKTSPWLSESFSFYDILLALSWKRHQFSVTIPQTRIFQQLKKLFVYDSLKKSSRDIIETYCQLNFSAGDLDYLYLIYITANNSFASLQWTPEHIRQCCQLFEENDTFRLLLNPIITLLPNLKEQKASLVKALMFFSKSFLFNLQHFIPETNLFVSPYYKGNQKLYTSLKLIVEEWMAKLPGKRYLNHKHFHLFCHYVEQILRNIQPPLVVVFVASNFINAHLLTDSFPRYFSDKSIDFHSYYLLQDNVYQIPDLKPDLVITHSQLIPFVHHELTKGIAVAEISFDESILSIQELMYQVKEEKFQADLTKQLT</sequence>
<dbReference type="EMBL" id="CP000259">
    <property type="protein sequence ID" value="ABF31295.1"/>
    <property type="molecule type" value="Genomic_DNA"/>
</dbReference>
<feature type="domain" description="M protein trans-acting positive regulator (MGA) HTH" evidence="3">
    <location>
        <begin position="40"/>
        <end position="97"/>
    </location>
</feature>
<evidence type="ECO:0000259" key="2">
    <source>
        <dbReference type="Pfam" id="PF08270"/>
    </source>
</evidence>
<organism evidence="4 5">
    <name type="scientific">Streptococcus pyogenes serotype M12 (strain MGAS9429)</name>
    <dbReference type="NCBI Taxonomy" id="370551"/>
    <lineage>
        <taxon>Bacteria</taxon>
        <taxon>Bacillati</taxon>
        <taxon>Bacillota</taxon>
        <taxon>Bacilli</taxon>
        <taxon>Lactobacillales</taxon>
        <taxon>Streptococcaceae</taxon>
        <taxon>Streptococcus</taxon>
    </lineage>
</organism>
<feature type="domain" description="Mga helix-turn-helix" evidence="1">
    <location>
        <begin position="112"/>
        <end position="190"/>
    </location>
</feature>
<dbReference type="Pfam" id="PF08280">
    <property type="entry name" value="HTH_Mga"/>
    <property type="match status" value="1"/>
</dbReference>
<accession>Q1JNV4</accession>
<proteinExistence type="predicted"/>
<dbReference type="InterPro" id="IPR013199">
    <property type="entry name" value="HTH_Mga_DNA-bd_dom"/>
</dbReference>
<gene>
    <name evidence="4" type="primary">rofA</name>
    <name evidence="4" type="ordered locus">MGAS9429_Spy0107</name>
</gene>
<feature type="domain" description="M protein trans-acting positive regulator (MGA) PRD" evidence="2">
    <location>
        <begin position="223"/>
        <end position="300"/>
    </location>
</feature>
<dbReference type="Pfam" id="PF05043">
    <property type="entry name" value="Mga"/>
    <property type="match status" value="1"/>
</dbReference>
<evidence type="ECO:0000259" key="1">
    <source>
        <dbReference type="Pfam" id="PF05043"/>
    </source>
</evidence>